<evidence type="ECO:0000256" key="1">
    <source>
        <dbReference type="SAM" id="Coils"/>
    </source>
</evidence>
<feature type="compositionally biased region" description="Polar residues" evidence="2">
    <location>
        <begin position="349"/>
        <end position="363"/>
    </location>
</feature>
<organism evidence="3 4">
    <name type="scientific">Tegillarca granosa</name>
    <name type="common">Malaysian cockle</name>
    <name type="synonym">Anadara granosa</name>
    <dbReference type="NCBI Taxonomy" id="220873"/>
    <lineage>
        <taxon>Eukaryota</taxon>
        <taxon>Metazoa</taxon>
        <taxon>Spiralia</taxon>
        <taxon>Lophotrochozoa</taxon>
        <taxon>Mollusca</taxon>
        <taxon>Bivalvia</taxon>
        <taxon>Autobranchia</taxon>
        <taxon>Pteriomorphia</taxon>
        <taxon>Arcoida</taxon>
        <taxon>Arcoidea</taxon>
        <taxon>Arcidae</taxon>
        <taxon>Tegillarca</taxon>
    </lineage>
</organism>
<proteinExistence type="predicted"/>
<sequence>MIEQLDKQLAKVVEGWKKRDNEKESFINELRREKMLAEEKFTKQKEMLEHFEKDMADTVESLRKEKQNSELKIDKLQTEIMEKERENAHAQELLEAEKERTKLMSQEWDNIHETREHLEKKLQQLQDRLHSEQDDWFKREQELIQKIDEVNENNQKILQQERSKSEELMNITKELEEKYTATQMETKKLEMELDASNREKESLKVEMGIMEAKFESNHRMLEADLHSQMEKEIAAQIADVHKRMEQTEDELRENHRHQITEINQRNKRDLEKQLAKFHEELKAKDEENRKQCQEYEERLQTIRKEVSNLKSAKQKLESQRYEILTKFQYMMQSQWNEAVSLLVSTPQRQNMKSFTPGDGNTENKGGVSFRIPNQFNGSYQTSSPGRERIQSTEQSNTEQGQAELSRGITTSSMELNNPQSDEINLNDFNASLHMQQFLQSLTHPIMFPVAQPPDMAANEENSVINPQMNSQGARYQLHQESHTDLKDEGQVVHQQVPSHINNHSLTLPPEPTNHSMLNWSHNQTERSLLNHLGQQSLPARAHHNQSLPISSETANQSMQNWSHDYKERAHLLPAGQRSTAANENVESWLHNSVGHGHSLMNTSGQSIDGWFPNQSVPPAAVAIRPPQQHGSLDYESLSRRQGYNLPNQEAQVSQRLVYSPPTKQTRSQTSEEHSRQQDDSTDDSVGEISAVLEETMKLNVEYNQIEEKFDKHEYRQSELQHYIQMLLQKPPGGIVGDSVNDVQIDENASMFSHDQTEDLDLNDTAQAAQMQKEFQRIQQLREKQALTVKKPENNVGQQSGSQDPTATVTNPMMPGVLPPEQLADISRLLGQYREHWEGNPQHEQKDGEQIVELVAMLKNMQKSQSEAAAAGQQQHTPKGKRAPVSRISPGSPKNKEIAKVKRNLKGQLSMMPDGSQQKEVGGDRGPSAKVQGQPQPKKVERKVAAQGNAVKGQNKTKSAWK</sequence>
<comment type="caution">
    <text evidence="3">The sequence shown here is derived from an EMBL/GenBank/DDBJ whole genome shotgun (WGS) entry which is preliminary data.</text>
</comment>
<feature type="region of interest" description="Disordered" evidence="2">
    <location>
        <begin position="349"/>
        <end position="405"/>
    </location>
</feature>
<dbReference type="PANTHER" id="PTHR34439:SF1">
    <property type="entry name" value="CENTROBIN"/>
    <property type="match status" value="1"/>
</dbReference>
<feature type="compositionally biased region" description="Polar residues" evidence="2">
    <location>
        <begin position="951"/>
        <end position="961"/>
    </location>
</feature>
<feature type="compositionally biased region" description="Polar residues" evidence="2">
    <location>
        <begin position="391"/>
        <end position="405"/>
    </location>
</feature>
<feature type="compositionally biased region" description="Polar residues" evidence="2">
    <location>
        <begin position="794"/>
        <end position="810"/>
    </location>
</feature>
<evidence type="ECO:0000313" key="3">
    <source>
        <dbReference type="EMBL" id="KAJ8310650.1"/>
    </source>
</evidence>
<feature type="coiled-coil region" evidence="1">
    <location>
        <begin position="27"/>
        <end position="319"/>
    </location>
</feature>
<feature type="region of interest" description="Disordered" evidence="2">
    <location>
        <begin position="862"/>
        <end position="961"/>
    </location>
</feature>
<feature type="region of interest" description="Disordered" evidence="2">
    <location>
        <begin position="789"/>
        <end position="818"/>
    </location>
</feature>
<keyword evidence="4" id="KW-1185">Reference proteome</keyword>
<dbReference type="EMBL" id="JARBDR010000640">
    <property type="protein sequence ID" value="KAJ8310650.1"/>
    <property type="molecule type" value="Genomic_DNA"/>
</dbReference>
<feature type="compositionally biased region" description="Polar residues" evidence="2">
    <location>
        <begin position="646"/>
        <end position="668"/>
    </location>
</feature>
<protein>
    <submittedName>
        <fullName evidence="3">Uncharacterized protein</fullName>
    </submittedName>
</protein>
<evidence type="ECO:0000256" key="2">
    <source>
        <dbReference type="SAM" id="MobiDB-lite"/>
    </source>
</evidence>
<feature type="compositionally biased region" description="Basic and acidic residues" evidence="2">
    <location>
        <begin position="669"/>
        <end position="678"/>
    </location>
</feature>
<feature type="region of interest" description="Disordered" evidence="2">
    <location>
        <begin position="646"/>
        <end position="684"/>
    </location>
</feature>
<dbReference type="InterPro" id="IPR038923">
    <property type="entry name" value="Centrobin"/>
</dbReference>
<dbReference type="PANTHER" id="PTHR34439">
    <property type="entry name" value="CENTROBIN"/>
    <property type="match status" value="1"/>
</dbReference>
<reference evidence="3 4" key="1">
    <citation type="submission" date="2022-12" db="EMBL/GenBank/DDBJ databases">
        <title>Chromosome-level genome of Tegillarca granosa.</title>
        <authorList>
            <person name="Kim J."/>
        </authorList>
    </citation>
    <scope>NUCLEOTIDE SEQUENCE [LARGE SCALE GENOMIC DNA]</scope>
    <source>
        <strain evidence="3">Teg-2019</strain>
        <tissue evidence="3">Adductor muscle</tissue>
    </source>
</reference>
<accession>A0ABQ9F4Y7</accession>
<evidence type="ECO:0000313" key="4">
    <source>
        <dbReference type="Proteomes" id="UP001217089"/>
    </source>
</evidence>
<dbReference type="Proteomes" id="UP001217089">
    <property type="component" value="Unassembled WGS sequence"/>
</dbReference>
<feature type="compositionally biased region" description="Low complexity" evidence="2">
    <location>
        <begin position="862"/>
        <end position="874"/>
    </location>
</feature>
<keyword evidence="1" id="KW-0175">Coiled coil</keyword>
<feature type="compositionally biased region" description="Polar residues" evidence="2">
    <location>
        <begin position="371"/>
        <end position="384"/>
    </location>
</feature>
<gene>
    <name evidence="3" type="ORF">KUTeg_012515</name>
</gene>
<name>A0ABQ9F4Y7_TEGGR</name>